<dbReference type="Gene3D" id="3.10.129.110">
    <property type="entry name" value="Polyketide synthase dehydratase"/>
    <property type="match status" value="1"/>
</dbReference>
<feature type="region of interest" description="N-terminal hotdog fold" evidence="9">
    <location>
        <begin position="4072"/>
        <end position="4198"/>
    </location>
</feature>
<dbReference type="InterPro" id="IPR049552">
    <property type="entry name" value="PKS_DH_N"/>
</dbReference>
<feature type="domain" description="Ketosynthase family 3 (KS3)" evidence="12">
    <location>
        <begin position="595"/>
        <end position="1033"/>
    </location>
</feature>
<feature type="domain" description="Ketosynthase family 3 (KS3)" evidence="12">
    <location>
        <begin position="2654"/>
        <end position="3073"/>
    </location>
</feature>
<dbReference type="InterPro" id="IPR036291">
    <property type="entry name" value="NAD(P)-bd_dom_sf"/>
</dbReference>
<dbReference type="EMBL" id="MRTF01000002">
    <property type="protein sequence ID" value="OME95114.1"/>
    <property type="molecule type" value="Genomic_DNA"/>
</dbReference>
<evidence type="ECO:0000259" key="11">
    <source>
        <dbReference type="PROSITE" id="PS50075"/>
    </source>
</evidence>
<dbReference type="GO" id="GO:0004315">
    <property type="term" value="F:3-oxoacyl-[acyl-carrier-protein] synthase activity"/>
    <property type="evidence" value="ECO:0007669"/>
    <property type="project" value="InterPro"/>
</dbReference>
<feature type="active site" description="Proton donor; for dehydratase activity" evidence="9">
    <location>
        <position position="4274"/>
    </location>
</feature>
<dbReference type="RefSeq" id="WP_076321931.1">
    <property type="nucleotide sequence ID" value="NZ_MRTF01000002.1"/>
</dbReference>
<dbReference type="InterPro" id="IPR050091">
    <property type="entry name" value="PKS_NRPS_Biosynth_Enz"/>
</dbReference>
<dbReference type="CDD" id="cd08953">
    <property type="entry name" value="KR_2_SDR_x"/>
    <property type="match status" value="3"/>
</dbReference>
<name>A0A1R1B6D7_PAELA</name>
<evidence type="ECO:0000256" key="7">
    <source>
        <dbReference type="ARBA" id="ARBA00022679"/>
    </source>
</evidence>
<dbReference type="SMART" id="SM01294">
    <property type="entry name" value="PKS_PP_betabranch"/>
    <property type="match status" value="2"/>
</dbReference>
<evidence type="ECO:0000259" key="13">
    <source>
        <dbReference type="PROSITE" id="PS52019"/>
    </source>
</evidence>
<dbReference type="GO" id="GO:0004312">
    <property type="term" value="F:fatty acid synthase activity"/>
    <property type="evidence" value="ECO:0007669"/>
    <property type="project" value="TreeGrafter"/>
</dbReference>
<dbReference type="SUPFAM" id="SSF51735">
    <property type="entry name" value="NAD(P)-binding Rossmann-fold domains"/>
    <property type="match status" value="3"/>
</dbReference>
<dbReference type="Gene3D" id="3.40.50.720">
    <property type="entry name" value="NAD(P)-binding Rossmann-like Domain"/>
    <property type="match status" value="3"/>
</dbReference>
<dbReference type="Pfam" id="PF14765">
    <property type="entry name" value="PS-DH"/>
    <property type="match status" value="1"/>
</dbReference>
<feature type="domain" description="Ketosynthase family 3 (KS3)" evidence="12">
    <location>
        <begin position="1383"/>
        <end position="1802"/>
    </location>
</feature>
<dbReference type="CDD" id="cd00833">
    <property type="entry name" value="PKS"/>
    <property type="match status" value="5"/>
</dbReference>
<accession>A0A1R1B6D7</accession>
<dbReference type="PANTHER" id="PTHR43775:SF37">
    <property type="entry name" value="SI:DKEY-61P9.11"/>
    <property type="match status" value="1"/>
</dbReference>
<dbReference type="SUPFAM" id="SSF53474">
    <property type="entry name" value="alpha/beta-Hydrolases"/>
    <property type="match status" value="1"/>
</dbReference>
<dbReference type="InterPro" id="IPR049551">
    <property type="entry name" value="PKS_DH_C"/>
</dbReference>
<dbReference type="InterPro" id="IPR036736">
    <property type="entry name" value="ACP-like_sf"/>
</dbReference>
<feature type="domain" description="Carrier" evidence="11">
    <location>
        <begin position="2528"/>
        <end position="2605"/>
    </location>
</feature>
<dbReference type="InterPro" id="IPR020807">
    <property type="entry name" value="PKS_DH"/>
</dbReference>
<comment type="pathway">
    <text evidence="3">Antibiotic biosynthesis; bacillaene biosynthesis.</text>
</comment>
<dbReference type="Pfam" id="PF00975">
    <property type="entry name" value="Thioesterase"/>
    <property type="match status" value="1"/>
</dbReference>
<proteinExistence type="predicted"/>
<dbReference type="SUPFAM" id="SSF53901">
    <property type="entry name" value="Thiolase-like"/>
    <property type="match status" value="5"/>
</dbReference>
<dbReference type="SMART" id="SM00826">
    <property type="entry name" value="PKS_DH"/>
    <property type="match status" value="1"/>
</dbReference>
<dbReference type="InterPro" id="IPR013968">
    <property type="entry name" value="PKS_KR"/>
</dbReference>
<dbReference type="GO" id="GO:0005737">
    <property type="term" value="C:cytoplasm"/>
    <property type="evidence" value="ECO:0007669"/>
    <property type="project" value="UniProtKB-SubCell"/>
</dbReference>
<dbReference type="InterPro" id="IPR020841">
    <property type="entry name" value="PKS_Beta-ketoAc_synthase_dom"/>
</dbReference>
<dbReference type="GO" id="GO:0005886">
    <property type="term" value="C:plasma membrane"/>
    <property type="evidence" value="ECO:0007669"/>
    <property type="project" value="TreeGrafter"/>
</dbReference>
<dbReference type="Pfam" id="PF08659">
    <property type="entry name" value="KR"/>
    <property type="match status" value="3"/>
</dbReference>
<comment type="caution">
    <text evidence="14">The sequence shown here is derived from an EMBL/GenBank/DDBJ whole genome shotgun (WGS) entry which is preliminary data.</text>
</comment>
<dbReference type="SMART" id="SM00825">
    <property type="entry name" value="PKS_KS"/>
    <property type="match status" value="5"/>
</dbReference>
<evidence type="ECO:0000313" key="14">
    <source>
        <dbReference type="EMBL" id="OME95114.1"/>
    </source>
</evidence>
<dbReference type="InterPro" id="IPR054514">
    <property type="entry name" value="RhiE-like_linker"/>
</dbReference>
<feature type="domain" description="PKS/mFAS DH" evidence="13">
    <location>
        <begin position="4072"/>
        <end position="4364"/>
    </location>
</feature>
<dbReference type="PROSITE" id="PS00606">
    <property type="entry name" value="KS3_1"/>
    <property type="match status" value="1"/>
</dbReference>
<dbReference type="PROSITE" id="PS00012">
    <property type="entry name" value="PHOSPHOPANTETHEINE"/>
    <property type="match status" value="2"/>
</dbReference>
<keyword evidence="5" id="KW-0963">Cytoplasm</keyword>
<feature type="domain" description="Carrier" evidence="11">
    <location>
        <begin position="1263"/>
        <end position="1341"/>
    </location>
</feature>
<feature type="domain" description="Ketosynthase family 3 (KS3)" evidence="12">
    <location>
        <begin position="4948"/>
        <end position="5385"/>
    </location>
</feature>
<feature type="domain" description="Carrier" evidence="11">
    <location>
        <begin position="5588"/>
        <end position="5662"/>
    </location>
</feature>
<feature type="region of interest" description="C-terminal hotdog fold" evidence="9">
    <location>
        <begin position="4212"/>
        <end position="4364"/>
    </location>
</feature>
<dbReference type="UniPathway" id="UPA01003"/>
<evidence type="ECO:0000256" key="10">
    <source>
        <dbReference type="SAM" id="MobiDB-lite"/>
    </source>
</evidence>
<dbReference type="OrthoDB" id="2460252at2"/>
<dbReference type="InterPro" id="IPR014031">
    <property type="entry name" value="Ketoacyl_synth_C"/>
</dbReference>
<evidence type="ECO:0000256" key="4">
    <source>
        <dbReference type="ARBA" id="ARBA00022450"/>
    </source>
</evidence>
<keyword evidence="6" id="KW-0597">Phosphoprotein</keyword>
<dbReference type="InterPro" id="IPR029058">
    <property type="entry name" value="AB_hydrolase_fold"/>
</dbReference>
<dbReference type="InterPro" id="IPR014030">
    <property type="entry name" value="Ketoacyl_synth_N"/>
</dbReference>
<dbReference type="Gene3D" id="3.40.50.1820">
    <property type="entry name" value="alpha/beta hydrolase"/>
    <property type="match status" value="1"/>
</dbReference>
<keyword evidence="7" id="KW-0808">Transferase</keyword>
<feature type="active site" description="Proton acceptor; for dehydratase activity" evidence="9">
    <location>
        <position position="4101"/>
    </location>
</feature>
<evidence type="ECO:0000259" key="12">
    <source>
        <dbReference type="PROSITE" id="PS52004"/>
    </source>
</evidence>
<dbReference type="InterPro" id="IPR049900">
    <property type="entry name" value="PKS_mFAS_DH"/>
</dbReference>
<dbReference type="InterPro" id="IPR009081">
    <property type="entry name" value="PP-bd_ACP"/>
</dbReference>
<feature type="region of interest" description="Disordered" evidence="10">
    <location>
        <begin position="1230"/>
        <end position="1261"/>
    </location>
</feature>
<evidence type="ECO:0000256" key="9">
    <source>
        <dbReference type="PROSITE-ProRule" id="PRU01363"/>
    </source>
</evidence>
<dbReference type="PROSITE" id="PS50075">
    <property type="entry name" value="CARRIER"/>
    <property type="match status" value="5"/>
</dbReference>
<dbReference type="GO" id="GO:0031177">
    <property type="term" value="F:phosphopantetheine binding"/>
    <property type="evidence" value="ECO:0007669"/>
    <property type="project" value="InterPro"/>
</dbReference>
<dbReference type="InterPro" id="IPR020806">
    <property type="entry name" value="PKS_PP-bd"/>
</dbReference>
<dbReference type="SMART" id="SM00822">
    <property type="entry name" value="PKS_KR"/>
    <property type="match status" value="3"/>
</dbReference>
<keyword evidence="8" id="KW-0677">Repeat</keyword>
<protein>
    <submittedName>
        <fullName evidence="14">Mixed polyketide synthase/non-ribosomal peptide synthetase</fullName>
    </submittedName>
</protein>
<dbReference type="GO" id="GO:0006633">
    <property type="term" value="P:fatty acid biosynthetic process"/>
    <property type="evidence" value="ECO:0007669"/>
    <property type="project" value="InterPro"/>
</dbReference>
<dbReference type="PANTHER" id="PTHR43775">
    <property type="entry name" value="FATTY ACID SYNTHASE"/>
    <property type="match status" value="1"/>
</dbReference>
<dbReference type="InterPro" id="IPR006162">
    <property type="entry name" value="Ppantetheine_attach_site"/>
</dbReference>
<evidence type="ECO:0000256" key="5">
    <source>
        <dbReference type="ARBA" id="ARBA00022490"/>
    </source>
</evidence>
<comment type="function">
    <text evidence="1">Involved in some intermediate steps for the synthesis of the antibiotic polyketide bacillaene which is involved in secondary metabolism.</text>
</comment>
<dbReference type="Pfam" id="PF22336">
    <property type="entry name" value="RhiE-like_linker"/>
    <property type="match status" value="3"/>
</dbReference>
<dbReference type="FunFam" id="3.40.47.10:FF:000019">
    <property type="entry name" value="Polyketide synthase type I"/>
    <property type="match status" value="4"/>
</dbReference>
<dbReference type="InterPro" id="IPR016039">
    <property type="entry name" value="Thiolase-like"/>
</dbReference>
<comment type="subcellular location">
    <subcellularLocation>
        <location evidence="2">Cytoplasm</location>
    </subcellularLocation>
</comment>
<feature type="domain" description="Carrier" evidence="11">
    <location>
        <begin position="3306"/>
        <end position="3382"/>
    </location>
</feature>
<dbReference type="Pfam" id="PF22621">
    <property type="entry name" value="CurL-like_PKS_C"/>
    <property type="match status" value="2"/>
</dbReference>
<dbReference type="PROSITE" id="PS52004">
    <property type="entry name" value="KS3_2"/>
    <property type="match status" value="5"/>
</dbReference>
<keyword evidence="4" id="KW-0596">Phosphopantetheine</keyword>
<dbReference type="GO" id="GO:0071770">
    <property type="term" value="P:DIM/DIP cell wall layer assembly"/>
    <property type="evidence" value="ECO:0007669"/>
    <property type="project" value="TreeGrafter"/>
</dbReference>
<feature type="domain" description="Carrier" evidence="11">
    <location>
        <begin position="4812"/>
        <end position="4889"/>
    </location>
</feature>
<feature type="domain" description="Ketosynthase family 3 (KS3)" evidence="12">
    <location>
        <begin position="3440"/>
        <end position="3878"/>
    </location>
</feature>
<evidence type="ECO:0000256" key="6">
    <source>
        <dbReference type="ARBA" id="ARBA00022553"/>
    </source>
</evidence>
<feature type="region of interest" description="Disordered" evidence="10">
    <location>
        <begin position="4908"/>
        <end position="4948"/>
    </location>
</feature>
<dbReference type="Pfam" id="PF21089">
    <property type="entry name" value="PKS_DH_N"/>
    <property type="match status" value="1"/>
</dbReference>
<evidence type="ECO:0000313" key="15">
    <source>
        <dbReference type="Proteomes" id="UP000187074"/>
    </source>
</evidence>
<dbReference type="InterPro" id="IPR018201">
    <property type="entry name" value="Ketoacyl_synth_AS"/>
</dbReference>
<reference evidence="14 15" key="1">
    <citation type="submission" date="2016-11" db="EMBL/GenBank/DDBJ databases">
        <title>Paenibacillus species isolates.</title>
        <authorList>
            <person name="Beno S.M."/>
        </authorList>
    </citation>
    <scope>NUCLEOTIDE SEQUENCE [LARGE SCALE GENOMIC DNA]</scope>
    <source>
        <strain evidence="14 15">FSL F4-0100</strain>
    </source>
</reference>
<dbReference type="STRING" id="1401.BK123_08505"/>
<evidence type="ECO:0000256" key="2">
    <source>
        <dbReference type="ARBA" id="ARBA00004496"/>
    </source>
</evidence>
<dbReference type="Pfam" id="PF00109">
    <property type="entry name" value="ketoacyl-synt"/>
    <property type="match status" value="5"/>
</dbReference>
<dbReference type="InterPro" id="IPR042104">
    <property type="entry name" value="PKS_dehydratase_sf"/>
</dbReference>
<organism evidence="14 15">
    <name type="scientific">Paenibacillus lautus</name>
    <name type="common">Bacillus lautus</name>
    <dbReference type="NCBI Taxonomy" id="1401"/>
    <lineage>
        <taxon>Bacteria</taxon>
        <taxon>Bacillati</taxon>
        <taxon>Bacillota</taxon>
        <taxon>Bacilli</taxon>
        <taxon>Bacillales</taxon>
        <taxon>Paenibacillaceae</taxon>
        <taxon>Paenibacillus</taxon>
    </lineage>
</organism>
<feature type="region of interest" description="Disordered" evidence="10">
    <location>
        <begin position="3399"/>
        <end position="3424"/>
    </location>
</feature>
<feature type="compositionally biased region" description="Basic and acidic residues" evidence="10">
    <location>
        <begin position="1230"/>
        <end position="1242"/>
    </location>
</feature>
<evidence type="ECO:0000256" key="8">
    <source>
        <dbReference type="ARBA" id="ARBA00022737"/>
    </source>
</evidence>
<dbReference type="InterPro" id="IPR001031">
    <property type="entry name" value="Thioesterase"/>
</dbReference>
<dbReference type="Gene3D" id="3.40.47.10">
    <property type="match status" value="5"/>
</dbReference>
<dbReference type="Proteomes" id="UP000187074">
    <property type="component" value="Unassembled WGS sequence"/>
</dbReference>
<gene>
    <name evidence="14" type="ORF">BK123_08505</name>
</gene>
<dbReference type="SUPFAM" id="SSF47336">
    <property type="entry name" value="ACP-like"/>
    <property type="match status" value="6"/>
</dbReference>
<dbReference type="Pfam" id="PF00550">
    <property type="entry name" value="PP-binding"/>
    <property type="match status" value="6"/>
</dbReference>
<dbReference type="PROSITE" id="PS52019">
    <property type="entry name" value="PKS_MFAS_DH"/>
    <property type="match status" value="1"/>
</dbReference>
<evidence type="ECO:0000256" key="1">
    <source>
        <dbReference type="ARBA" id="ARBA00003299"/>
    </source>
</evidence>
<dbReference type="SMART" id="SM00823">
    <property type="entry name" value="PKS_PP"/>
    <property type="match status" value="6"/>
</dbReference>
<sequence>MRNQDALSSSKGSVSASGVQLFTPIYKESETMNGRNPSSYVRHLAIFCEMDHSTFESLQSGLTGIECLMLQSPSYLEINQRFQSYAQQFLDLVKTIMEQKVTGEVLIQLVVPVQGEQKLFTGLYGLLRTAHMENPRLSGQLIEIEPDVEASILVQMLNRSKGLAVDIIRFDQGKRWEAGWNEVIVPPVEASIPWKDNGVYLITGGAGGLGLLFAEDIIRRVNAPVLILTGRSVLSMDKEARLHEMRATGARIEYKQTDVSLKDQVEPLIHDILEEFGSLHGIIHGAGVVCDNFILKKTGDELEQVLNPKVSGTTYLDSATKDLPLDFFIFFSSIAGCFGNPGQADYAAANAFMDAYAAYRNGLVASGLRQGQSLSINWPYWKDGGMEVDEITEKSMMQSWGMTTLDTKTGIQAMHQALASGHDRVLIVSGQVDQIRERLLPGPTPKSAASEPMKRHQVDEGLLRDRTGRQLKVLFGEVTRLEVTQLHANEPLESYGIDSIMINQLNAKMAGIFGELSKTLFYEYQTLGEVLDFLIAEHAERCVWWTGLGEQSEEGSARPSVDSRSGEPFPVLVSFRKEKNRSTRSPIHKPELKSREPIAIIGISGRYPSARNLNEYWENLKAGRDCITEIPGDRWPMEDFFDPDPQEAVAQGKSYSKWGGFLEGFADFDPLFFNISPREAMMMDPQERLFIESCWEALEDAGYTREHLAIRHHRRVGVFAGITKTGYDLYGPGLWEQGEHVNPYTSFSSVANRVSYYLNLQGPSMPIDTMCSSSLTAIHEACEHLHLGECEMAIAGGVNLYLHPSNYHWLSVQQMLSKDGRCKSFGQGANGFVPGEGVGIVLLKPLSRAIADEDHIHAVIRSTSTNHGGKTNGYTVPNPVAQGDLVRAALDKAGINARAVSYIEAHGTGTDLGDPIEITGLTQAFSKDTRDTGFCSIGSAKSNIGHLEAAAGMAGLTKIVLQMKHKMLVPSLHAKELNPNINFSNTPFVVQQSLQEWQKPVIHMDGELIEFPRMAGVSSFGAGGSNAHVILEEYTPEETYRPAPSSQDGLPVVIPLSAKNQPCLNERVKQLLEMMDVEILSDSQLFDMAYTLQVGREGMEERIAVVAESIQDLRAKLTRYVTGHNDIDGLYRGQMKPGKEQQSIEEADSAMEKLVLERNFHSIAMIWVQGLRVDWNILYRNGVKPRRRSLPVYPFARERYYIAEKQLIKEGVVSSTRKSLVDSADVNESARMEMDGSSKETNHAASHRSAVSGKGRRREMRGMSTKQCIEWDLKEQIGILLQIQKGRLDSEINLADFGFDSISLTHLATRLSKHYGVELTPSVFFGHSTISKIMEYLMKEHQEALAEFYYEADEHRPAKIAPKARPIAQSKVKLSSNVSDDAHEPIAVIGMSGRFPEARNVEEMWTILTEGRNAVREIPTDRFDWRHYYSTSGNGPHKTDGKWCGCIPGVSEFDPLFFEISPKEAESMDPRQRLLLQEAWKALEHAGYGDKKIRAGKIGMFVGAEQGDYQQLVRGEAGITSNHNAILAARLSYFLNLNGPVLTVDTACSSGLAAAHQACLSLRNDECDTAIAAGVNLMLTPDPYVGMSQAGMLSRDGTCFAFDKRANGLVPGEAVTVVVLKRLSRAEADGDSILAVIRGSSINYDGKTNGITAPSGVAQTELVKAVYEQSRVNPGDVEYVVTHGTGTRLGDPVEVNALQDAFKAYTDKQGYCAITSNKTNFGHTFAASGLVNMINLIQAFRHETIPASLNFEQENDYIRWTESPFYVNTTNKPWPASGNKKRLGAVSAFGMSGTNVHMVLESYVTASVEEPTGIPPYHLLTFSAKTKEAMEEKIQDMVVMLGKADASQESLSKISYTLLEGRQHFNHRMAVVAGDKQDAEYILSANGDTLRLPNRFAGKVPRDFEGQALIQQYVNDLLRSAQSLKENPDKYREALYALADLYCQGYEISGDGLYDGALAQLTELPTYPFAREHYWASVQDATAGVPNTKPGRFRIINRPRRDAHHGPSVGQDQLRITEGAAPQEAYELMTFEEVWEEEALEDIHNADLKTLVCFLTEEESKQIVTDKATALGGDTQVIFVWRSTVFDKKSRHDYSIPATNRDSYVQALSSIREDFKEIDAVLYLWPIEDAAYIKDYSSIVHMVQAIAAAKLKPKQLLLAGQFENPIERCYLESWIGFERSLGLVLPNVSVSVVSIDLQARERTESLIVPIGKLWTELRANQSASVLYQDGKRYICRVEPTMLEHDSIMLKRGRTYLITGGCGGLGLLFARHIASRYAANLILTGRSSMNDEIRAGIKKLEELGSQVLYVQSDICDVEHMREGLVAAKARFGPIHGVIQAAGMSSSQNILEKELEDFHAVLAPKVEGTLALDEILQDEQQLEFICYFSSTSAVIGDFGSCDYAIGNRYQMAYARYWNEQNRVGRSIVINWPLWKEGGMGFQDQNNTEMYLKSSGQRLLETEEGLQVFERILSHSLSQHLVLVGQRSRMHRFLGLANNENSFEANRQTPNTANANAAPGKGWRNEMKGLSLAQCLEWDMKEIVSQLLKIPRDKLDLDENLAEFGFDSINLAQFANVLTEHYGLDITPSLFFGQSTIGKLIDYFLKEHNEMTTEFYRESQTVDTESPNFPDTTSSEPKAFKRARVQERIASSSSNLQEPIAIIGMSGRFPEARNIDEMWTILAEGKSAVSEVPAERFDWRRYYGDGEQESAQIHCKWCGTIPGVRDFDPMFFEISPNEAKTMDPRQRLLLQESWRALEDAGYGEDKLGGCKIGMFVGVEDGDYHLLVKDKGSITSNHNAILAARLSYFLNLTGPNMAINTACSSGLVAAHQACMSLRNGECDAAIVAGVNLLLTPNAYAGISQAGILSADGKCYAFDQRANGTVPGEAVTALVFKRLSQAEADGDSIHAVIRGSGVNYDGRTNGITAPSGIAQTNLLKEVYHQYQINPAEIEYIVTHGTGTKLGDPVEINALNEAFKAHTEKQGYCALTSSKTNFGHTFAASGLVSLINLVMSLRHEMIPPSLNFEQGNDYIQWADSPFYVNKKAKAWSQANGASLKGAVSAFGMSGTNAHMVVESYSRKKVAVSTERPPYYVLALSAKTKEALEEKIRDMLHALVNEKWGEEDLQHISYTLLNGRVHFSYRCAVVIQDLSDAVYVMKQAGNREKVPNLFEGRVPRDFTGQKVMQLYIQELLAKSRTQHLGKSQFQETLYALADFYCQGYEIEWGQLFGHVRLYKVKLPTYPFERDSYWVDTAEAEIDEQTIRRGNDTEPEPHPSVEVEVSPLVGRTYELEIEADVEIPHHSAEMDSDALVSSVSVQLRTLLMEVTGIPYEKLEDAASFEELGLDSLMIHALNKKIELWIGQLDATLFYTYNSIQALAAYLAQEFHEAVSKHVDTAVNGASRKSLRQAEQAGPAPKQPPQASNPAAIPSSRSILLTDRQPNASTDIAIIGLAGRYPKADTLQQFWNNLYAGKDSIEEIPASRWSLDGFYEPDRTKAVAKGLSYSKWGGFLDRIEYFDPLFFNISPRDAIYMDPQERLFLEVAWGCMENAGYTRESLKRDGYGNQIGVFVGATFNNYQLFMADDAGQANKEMYLATSQMFSIANRVSYIMDFTGPSLTVDTACSSSLYAVHLACESIRNGQSRMAIAGGVNLSLHPSKYITLCQGQFSASDGRCRAFGEGGTGYVPSEAVGALFLKPLQEAIKDQDSIYGVIKGTAVSHAGRTNGYTVPSPVSQSQAIEKALIQSGIDPRSISSIEAHGTGTSLGDPIEIKGLTDVFGKYTEDTGYCSISSVKSNIGHAEAAAGIAQLTKVLLQLKHQTLVKNVMHGHGLNPNIDFDRTPFVVQRDTAHWKRPTIHGQEVPRRSGISSFGAGGANAHIIVEEYVQVNDQRARIAVSSQSPALILLSAKNEDRLREQARQLLYALTEEQFSDAALPDIAYTLQVGREAMEERLAWIVGSMDDLKMKLEGFIEGRGHIKDMFRGKVKRNKETMSVFEADEEFQEAVIKWIQRGKYAKLLNLWVRGLGVDWNQIYGDVKPCRIGLPTYPFAGEPYWIPETEKDTDTTKPVGVPAVSVVHPLLHRNTSDLSGLRFSSVFTGSEFFLKDHVVKGQRVLPGVAYLEMARSAVEQIAGETLEKGRTGIRLKNVVWARPIVAEDQPVQVHLDLYHEDNGEIAYEVYSVQEAGGEPVLHSQGSAEVCSMNEHASLDIESLLAECNLDIISSSKIYETYSAMGIQYGPAHQGIKKVYLGSGQALAKLSLPSGVTDAASPFTMHPSLMDSALQATISMMMSSDSASSASLKPGLPFALHELEVFRSCPSEMWARIRYSDGNKPESKVQKLDIDLCDAQGKVYVKMRGFSTRVLDGEVKSSTVSETPGTLMLEPIWRDQPVARIGSAPEYAKHLVFLCEIGSGMQSLNHQLSQARCITLESYQERIEERFITYSARIFEEIQAILRDKPKDKILIQVLSLSQHDQLLLSGISGLMKAAQSENSKLVCQYIEIESVDTNITDVFMENSHHPMDQRIRYRDGKRWVAGWDELQADVMKAAAPWRDRGIYLITGGAGGLGIIFAKEILQKAKEAVLILTGRSSLHEGTHAELDELRVLGAKVDYRQVDVTDKQQVTSLIQSIHEEYGSMNGIIHGAGIIRDNLILRKDVEELENVMAPKVRGLVYLDEASKDIQLDLFIAFSSVAGATGNPGQADYSAANAFMDTYAEYRNALTASRQRHGRMLSISWPLWKEGGMRVDEEVEKIMMKSLGTVPMQTSTGIQALYQGLASGRNQVVVMTGIMSRVKPRMLPAAASVQHENMSAPVKSDDTNLPARVETALVQTVSKLLKVKLEDIDMQSELSEYGFDSISLTQFANLLNEEYHLELTPTVFFEYTTLDSFAEYLLSEHRTAFDEKASLTVQEDLTVPKTRGPEEEEILLRKSRSRPGRIAVRSESPSPDPEASDSESEPIAIVGISGLFPMAKDVDEFWKNIVEGKDCITEIPKERWDWRECLDDPSEDEEQTSLKWGGFIQGVEEFDPLFFGISPREAEMMDPQQRLLLTQVWKAVEDAGISPSKLSQHPTGVFVAAGPGDYMNVTSISQGNPQAMTGVVPSLIPNRISYALNLQGPSEYYETACSSTLVALHRAIRSIYNQECEQAIVGAVNLLISPIGFIGFDAMGYLSPDGRAKSFQSNADGFVRSEGVGAIIIKPLSKAIEDNNLIYAVIKGTGVSHGGKGMSLTSPNAAGMKAAMAQAFKGTGVSPRTISYIEAHGIASPIADGIEVNALKTGYQEIASNDPSSSDSWGESACYISTLKPSLGHGEVASGMASLIKSIQAIRHKLIPGVKRFTSPSQHISLEGSPLRISAEHHEWEPLTDTHGKVLPRRATINSYGIGGVNAHVILEEYIPVAAGKHQEPSRKPQIVALSAKSTERLVEYARRMLEYAERAPEFFLSDFAYTLQIGREQMESRLAFVASSREELISGFRQFLKTSQVVPMAKDSHPVIFTGETVNSKSKMDSDAVLTLFVDNNLTDIALQWTRGGIFPWETLHDAKEVRRMSLPVYPFERRRCWPDLDGDGAQEIHPGQLKRAASTHRFTATTSIMAETDPNVSSRVIDIVSKILGLAPHELSPDLPLDQYGLDSILLMQLLQQLQNQLAPAVDLVKLQECRTLLHIITMIESLMKEDGSSIFSRQGKSEVPGSWPQFPELILLNNGSQGSPVFWFHGGLGGVEMYQKLAQKSERPFYGIQARGWLTDRSPLKGVGAMAAYYAHIIQSVQPNGPYDLGGYSLGGVLAYEVTRQLQELGHSVNSVVMLDSPYGKEFQQGAVSRKTAVLQAVNLALASKNFQEPDKFMQTLIHRNELDLNVQEEELFEQLIKLGNTRGLTKTEDQIMSMIEANIKIQHAYQFDRFSVRPLSDPEAVTCYYFRNKGGLIFGELEPYFSTTEDSSALDHATYWEEWERQFPKLHVMDIDPSNHMVLLSEAKSYETIFAFCEELYSEHGMTKEFLHMFKEKTKELHGVKA</sequence>
<dbReference type="Gene3D" id="1.10.1240.100">
    <property type="match status" value="5"/>
</dbReference>
<dbReference type="Pfam" id="PF02801">
    <property type="entry name" value="Ketoacyl-synt_C"/>
    <property type="match status" value="5"/>
</dbReference>
<evidence type="ECO:0000256" key="3">
    <source>
        <dbReference type="ARBA" id="ARBA00004789"/>
    </source>
</evidence>
<dbReference type="InterPro" id="IPR057326">
    <property type="entry name" value="KR_dom"/>
</dbReference>
<dbReference type="Gene3D" id="1.10.1200.10">
    <property type="entry name" value="ACP-like"/>
    <property type="match status" value="6"/>
</dbReference>